<organism evidence="1">
    <name type="scientific">uncultured Sulfurovum sp</name>
    <dbReference type="NCBI Taxonomy" id="269237"/>
    <lineage>
        <taxon>Bacteria</taxon>
        <taxon>Pseudomonadati</taxon>
        <taxon>Campylobacterota</taxon>
        <taxon>Epsilonproteobacteria</taxon>
        <taxon>Campylobacterales</taxon>
        <taxon>Sulfurovaceae</taxon>
        <taxon>Sulfurovum</taxon>
        <taxon>environmental samples</taxon>
    </lineage>
</organism>
<protein>
    <submittedName>
        <fullName evidence="1">Uncharacterized protein</fullName>
    </submittedName>
</protein>
<proteinExistence type="predicted"/>
<dbReference type="AlphaFoldDB" id="A0A6S6S7A1"/>
<name>A0A6S6S7A1_9BACT</name>
<accession>A0A6S6S7A1</accession>
<reference evidence="1" key="1">
    <citation type="submission" date="2020-01" db="EMBL/GenBank/DDBJ databases">
        <authorList>
            <person name="Meier V. D."/>
            <person name="Meier V D."/>
        </authorList>
    </citation>
    <scope>NUCLEOTIDE SEQUENCE</scope>
    <source>
        <strain evidence="1">HLG_WM_MAG_02</strain>
    </source>
</reference>
<dbReference type="EMBL" id="CACVAZ010000014">
    <property type="protein sequence ID" value="CAA6803623.1"/>
    <property type="molecule type" value="Genomic_DNA"/>
</dbReference>
<sequence length="116" mass="13191">MKYLYGASVQGIQGFIFETNKLQEIVGASEIVKKIEEDFKKNYSPLTILRNAGGSIKAIFEDNKEVTPQEHEKVVLEFPKYIMQMAYGITISQALVKMEGKFANQNDADKELERLL</sequence>
<gene>
    <name evidence="1" type="ORF">HELGO_WM10746</name>
</gene>
<evidence type="ECO:0000313" key="1">
    <source>
        <dbReference type="EMBL" id="CAA6803623.1"/>
    </source>
</evidence>